<organism evidence="2 3">
    <name type="scientific">Lepraria finkii</name>
    <dbReference type="NCBI Taxonomy" id="1340010"/>
    <lineage>
        <taxon>Eukaryota</taxon>
        <taxon>Fungi</taxon>
        <taxon>Dikarya</taxon>
        <taxon>Ascomycota</taxon>
        <taxon>Pezizomycotina</taxon>
        <taxon>Lecanoromycetes</taxon>
        <taxon>OSLEUM clade</taxon>
        <taxon>Lecanoromycetidae</taxon>
        <taxon>Lecanorales</taxon>
        <taxon>Lecanorineae</taxon>
        <taxon>Stereocaulaceae</taxon>
        <taxon>Lepraria</taxon>
    </lineage>
</organism>
<keyword evidence="3" id="KW-1185">Reference proteome</keyword>
<reference evidence="2 3" key="1">
    <citation type="submission" date="2024-09" db="EMBL/GenBank/DDBJ databases">
        <title>Rethinking Asexuality: The Enigmatic Case of Functional Sexual Genes in Lepraria (Stereocaulaceae).</title>
        <authorList>
            <person name="Doellman M."/>
            <person name="Sun Y."/>
            <person name="Barcenas-Pena A."/>
            <person name="Lumbsch H.T."/>
            <person name="Grewe F."/>
        </authorList>
    </citation>
    <scope>NUCLEOTIDE SEQUENCE [LARGE SCALE GENOMIC DNA]</scope>
    <source>
        <strain evidence="2 3">Grewe 0041</strain>
    </source>
</reference>
<accession>A0ABR4AYY1</accession>
<evidence type="ECO:0000256" key="1">
    <source>
        <dbReference type="SAM" id="MobiDB-lite"/>
    </source>
</evidence>
<dbReference type="EMBL" id="JBHFEH010000054">
    <property type="protein sequence ID" value="KAL2050001.1"/>
    <property type="molecule type" value="Genomic_DNA"/>
</dbReference>
<feature type="region of interest" description="Disordered" evidence="1">
    <location>
        <begin position="84"/>
        <end position="113"/>
    </location>
</feature>
<proteinExistence type="predicted"/>
<comment type="caution">
    <text evidence="2">The sequence shown here is derived from an EMBL/GenBank/DDBJ whole genome shotgun (WGS) entry which is preliminary data.</text>
</comment>
<evidence type="ECO:0000313" key="2">
    <source>
        <dbReference type="EMBL" id="KAL2050001.1"/>
    </source>
</evidence>
<sequence length="154" mass="17000">MVLWTSRLRMVGSASEADPINIPNITSNVLTYLKPMLLTGGASAKSGDNTNTVKCQHCKKPVSESIAASHVSFCLKKKKEKIRKKNEAREAHARQAKAKKAEESQDPKMKKLGDNIDNLHLECKDMVRDIEDTEDGNNGDEEGWVVVGRCADCC</sequence>
<name>A0ABR4AYY1_9LECA</name>
<evidence type="ECO:0008006" key="4">
    <source>
        <dbReference type="Google" id="ProtNLM"/>
    </source>
</evidence>
<dbReference type="Proteomes" id="UP001590951">
    <property type="component" value="Unassembled WGS sequence"/>
</dbReference>
<gene>
    <name evidence="2" type="ORF">ABVK25_009728</name>
</gene>
<feature type="compositionally biased region" description="Basic and acidic residues" evidence="1">
    <location>
        <begin position="85"/>
        <end position="113"/>
    </location>
</feature>
<protein>
    <recommendedName>
        <fullName evidence="4">SAGA-associated factor 11</fullName>
    </recommendedName>
</protein>
<evidence type="ECO:0000313" key="3">
    <source>
        <dbReference type="Proteomes" id="UP001590951"/>
    </source>
</evidence>